<dbReference type="PANTHER" id="PTHR45036:SF1">
    <property type="entry name" value="METHYLTRANSFERASE LIKE 7A"/>
    <property type="match status" value="1"/>
</dbReference>
<reference evidence="1 2" key="1">
    <citation type="journal article" date="2023" name="G3 (Bethesda)">
        <title>A chromosome-level genome assembly of Zasmidium syzygii isolated from banana leaves.</title>
        <authorList>
            <person name="van Westerhoven A.C."/>
            <person name="Mehrabi R."/>
            <person name="Talebi R."/>
            <person name="Steentjes M.B.F."/>
            <person name="Corcolon B."/>
            <person name="Chong P.A."/>
            <person name="Kema G.H.J."/>
            <person name="Seidl M.F."/>
        </authorList>
    </citation>
    <scope>NUCLEOTIDE SEQUENCE [LARGE SCALE GENOMIC DNA]</scope>
    <source>
        <strain evidence="1 2">P124</strain>
    </source>
</reference>
<accession>A0ABR0E9F2</accession>
<proteinExistence type="predicted"/>
<organism evidence="1 2">
    <name type="scientific">Zasmidium cellare</name>
    <name type="common">Wine cellar mold</name>
    <name type="synonym">Racodium cellare</name>
    <dbReference type="NCBI Taxonomy" id="395010"/>
    <lineage>
        <taxon>Eukaryota</taxon>
        <taxon>Fungi</taxon>
        <taxon>Dikarya</taxon>
        <taxon>Ascomycota</taxon>
        <taxon>Pezizomycotina</taxon>
        <taxon>Dothideomycetes</taxon>
        <taxon>Dothideomycetidae</taxon>
        <taxon>Mycosphaerellales</taxon>
        <taxon>Mycosphaerellaceae</taxon>
        <taxon>Zasmidium</taxon>
    </lineage>
</organism>
<gene>
    <name evidence="1" type="ORF">PRZ48_010671</name>
</gene>
<evidence type="ECO:0008006" key="3">
    <source>
        <dbReference type="Google" id="ProtNLM"/>
    </source>
</evidence>
<dbReference type="InterPro" id="IPR052356">
    <property type="entry name" value="Thiol_S-MT"/>
</dbReference>
<keyword evidence="2" id="KW-1185">Reference proteome</keyword>
<name>A0ABR0E9F2_ZASCE</name>
<dbReference type="PANTHER" id="PTHR45036">
    <property type="entry name" value="METHYLTRANSFERASE LIKE 7B"/>
    <property type="match status" value="1"/>
</dbReference>
<comment type="caution">
    <text evidence="1">The sequence shown here is derived from an EMBL/GenBank/DDBJ whole genome shotgun (WGS) entry which is preliminary data.</text>
</comment>
<dbReference type="Gene3D" id="3.40.50.150">
    <property type="entry name" value="Vaccinia Virus protein VP39"/>
    <property type="match status" value="1"/>
</dbReference>
<dbReference type="SUPFAM" id="SSF53335">
    <property type="entry name" value="S-adenosyl-L-methionine-dependent methyltransferases"/>
    <property type="match status" value="1"/>
</dbReference>
<dbReference type="Proteomes" id="UP001305779">
    <property type="component" value="Unassembled WGS sequence"/>
</dbReference>
<sequence length="274" mass="30376">MAIDIKARFTSYTERWMLLWIGAKCLFAELLSGGFSNLLDRTFAKLYTSLSTPQQNFTRLSKTLTTPTGPDFAKCEADLSPVPRYVALADGVTLELGPGCGTQLPRFNPKNLTHVYGVEPNAEIIPALREKIESLLEIRPLYTAINASFEDETALKANGIVDGSLDTVVCMQVLCSVADAKDVMKRAHRLLKPGGQFLFWEHTASKDRVTVYVQHLWNIIWSPLLGGCAMGVDVETAIMSAGAWDIVELGRDDGSERPYNLLPRVWGRLVKVEK</sequence>
<evidence type="ECO:0000313" key="1">
    <source>
        <dbReference type="EMBL" id="KAK4498015.1"/>
    </source>
</evidence>
<dbReference type="Pfam" id="PF13489">
    <property type="entry name" value="Methyltransf_23"/>
    <property type="match status" value="1"/>
</dbReference>
<dbReference type="CDD" id="cd02440">
    <property type="entry name" value="AdoMet_MTases"/>
    <property type="match status" value="1"/>
</dbReference>
<protein>
    <recommendedName>
        <fullName evidence="3">Methyltransferase type 11 domain-containing protein</fullName>
    </recommendedName>
</protein>
<dbReference type="InterPro" id="IPR029063">
    <property type="entry name" value="SAM-dependent_MTases_sf"/>
</dbReference>
<evidence type="ECO:0000313" key="2">
    <source>
        <dbReference type="Proteomes" id="UP001305779"/>
    </source>
</evidence>
<dbReference type="EMBL" id="JAXOVC010000008">
    <property type="protein sequence ID" value="KAK4498015.1"/>
    <property type="molecule type" value="Genomic_DNA"/>
</dbReference>